<accession>A0A845R1G8</accession>
<protein>
    <submittedName>
        <fullName evidence="2">Uncharacterized protein</fullName>
    </submittedName>
</protein>
<keyword evidence="1" id="KW-0812">Transmembrane</keyword>
<evidence type="ECO:0000313" key="3">
    <source>
        <dbReference type="Proteomes" id="UP000467132"/>
    </source>
</evidence>
<feature type="transmembrane region" description="Helical" evidence="1">
    <location>
        <begin position="6"/>
        <end position="22"/>
    </location>
</feature>
<organism evidence="2 3">
    <name type="scientific">Senegalia massiliensis</name>
    <dbReference type="NCBI Taxonomy" id="1720316"/>
    <lineage>
        <taxon>Bacteria</taxon>
        <taxon>Bacillati</taxon>
        <taxon>Bacillota</taxon>
        <taxon>Clostridia</taxon>
        <taxon>Eubacteriales</taxon>
        <taxon>Clostridiaceae</taxon>
        <taxon>Senegalia</taxon>
    </lineage>
</organism>
<dbReference type="AlphaFoldDB" id="A0A845R1G8"/>
<keyword evidence="3" id="KW-1185">Reference proteome</keyword>
<evidence type="ECO:0000256" key="1">
    <source>
        <dbReference type="SAM" id="Phobius"/>
    </source>
</evidence>
<keyword evidence="1" id="KW-0472">Membrane</keyword>
<proteinExistence type="predicted"/>
<gene>
    <name evidence="2" type="ORF">D3Z33_11960</name>
</gene>
<keyword evidence="1" id="KW-1133">Transmembrane helix</keyword>
<evidence type="ECO:0000313" key="2">
    <source>
        <dbReference type="EMBL" id="NBI07566.1"/>
    </source>
</evidence>
<comment type="caution">
    <text evidence="2">The sequence shown here is derived from an EMBL/GenBank/DDBJ whole genome shotgun (WGS) entry which is preliminary data.</text>
</comment>
<dbReference type="Proteomes" id="UP000467132">
    <property type="component" value="Unassembled WGS sequence"/>
</dbReference>
<dbReference type="EMBL" id="QXXA01000013">
    <property type="protein sequence ID" value="NBI07566.1"/>
    <property type="molecule type" value="Genomic_DNA"/>
</dbReference>
<dbReference type="RefSeq" id="WP_160198034.1">
    <property type="nucleotide sequence ID" value="NZ_QXXA01000013.1"/>
</dbReference>
<sequence>MDTLLVLSPIILFLVLLLWGIIKAKKEYKYMVDNGYKGTFKQYISTPKVSLSHKFFQKGSNKIERINNGPENSLYNQE</sequence>
<reference evidence="2 3" key="1">
    <citation type="submission" date="2018-08" db="EMBL/GenBank/DDBJ databases">
        <title>Murine metabolic-syndrome-specific gut microbial biobank.</title>
        <authorList>
            <person name="Liu C."/>
        </authorList>
    </citation>
    <scope>NUCLEOTIDE SEQUENCE [LARGE SCALE GENOMIC DNA]</scope>
    <source>
        <strain evidence="2 3">583</strain>
    </source>
</reference>
<name>A0A845R1G8_9CLOT</name>